<proteinExistence type="predicted"/>
<gene>
    <name evidence="1" type="ORF">METZ01_LOCUS244011</name>
</gene>
<dbReference type="AlphaFoldDB" id="A0A382HW56"/>
<feature type="non-terminal residue" evidence="1">
    <location>
        <position position="1"/>
    </location>
</feature>
<evidence type="ECO:0000313" key="1">
    <source>
        <dbReference type="EMBL" id="SVB91157.1"/>
    </source>
</evidence>
<name>A0A382HW56_9ZZZZ</name>
<dbReference type="EMBL" id="UINC01063477">
    <property type="protein sequence ID" value="SVB91157.1"/>
    <property type="molecule type" value="Genomic_DNA"/>
</dbReference>
<sequence length="55" mass="5839">KLQWCRGGDSNSYSLFGHSALNAACLPIPPPRLDKVPPTTTTVAENYSYGGIGCL</sequence>
<protein>
    <submittedName>
        <fullName evidence="1">Uncharacterized protein</fullName>
    </submittedName>
</protein>
<accession>A0A382HW56</accession>
<organism evidence="1">
    <name type="scientific">marine metagenome</name>
    <dbReference type="NCBI Taxonomy" id="408172"/>
    <lineage>
        <taxon>unclassified sequences</taxon>
        <taxon>metagenomes</taxon>
        <taxon>ecological metagenomes</taxon>
    </lineage>
</organism>
<reference evidence="1" key="1">
    <citation type="submission" date="2018-05" db="EMBL/GenBank/DDBJ databases">
        <authorList>
            <person name="Lanie J.A."/>
            <person name="Ng W.-L."/>
            <person name="Kazmierczak K.M."/>
            <person name="Andrzejewski T.M."/>
            <person name="Davidsen T.M."/>
            <person name="Wayne K.J."/>
            <person name="Tettelin H."/>
            <person name="Glass J.I."/>
            <person name="Rusch D."/>
            <person name="Podicherti R."/>
            <person name="Tsui H.-C.T."/>
            <person name="Winkler M.E."/>
        </authorList>
    </citation>
    <scope>NUCLEOTIDE SEQUENCE</scope>
</reference>